<evidence type="ECO:0000256" key="6">
    <source>
        <dbReference type="ARBA" id="ARBA00022827"/>
    </source>
</evidence>
<evidence type="ECO:0000256" key="2">
    <source>
        <dbReference type="ARBA" id="ARBA00004777"/>
    </source>
</evidence>
<evidence type="ECO:0000256" key="10">
    <source>
        <dbReference type="ARBA" id="ARBA00034478"/>
    </source>
</evidence>
<comment type="catalytic activity">
    <reaction evidence="11">
        <text>(6S)-5-methyl-5,6,7,8-tetrahydrofolate + NAD(+) = (6R)-5,10-methylene-5,6,7,8-tetrahydrofolate + NADH + H(+)</text>
        <dbReference type="Rhea" id="RHEA:19821"/>
        <dbReference type="ChEBI" id="CHEBI:15378"/>
        <dbReference type="ChEBI" id="CHEBI:15636"/>
        <dbReference type="ChEBI" id="CHEBI:18608"/>
        <dbReference type="ChEBI" id="CHEBI:57540"/>
        <dbReference type="ChEBI" id="CHEBI:57945"/>
        <dbReference type="EC" id="1.5.1.54"/>
    </reaction>
    <physiologicalReaction direction="right-to-left" evidence="11">
        <dbReference type="Rhea" id="RHEA:19823"/>
    </physiologicalReaction>
</comment>
<comment type="pathway">
    <text evidence="2 12">One-carbon metabolism; tetrahydrofolate interconversion.</text>
</comment>
<dbReference type="EC" id="1.5.1.54" evidence="12"/>
<evidence type="ECO:0000256" key="12">
    <source>
        <dbReference type="RuleBase" id="RU003862"/>
    </source>
</evidence>
<keyword evidence="6 12" id="KW-0274">FAD</keyword>
<dbReference type="SUPFAM" id="SSF51730">
    <property type="entry name" value="FAD-linked oxidoreductase"/>
    <property type="match status" value="1"/>
</dbReference>
<keyword evidence="9" id="KW-0486">Methionine biosynthesis</keyword>
<dbReference type="InterPro" id="IPR029041">
    <property type="entry name" value="FAD-linked_oxidoreductase-like"/>
</dbReference>
<dbReference type="Proteomes" id="UP001521931">
    <property type="component" value="Unassembled WGS sequence"/>
</dbReference>
<comment type="cofactor">
    <cofactor evidence="1 12">
        <name>FAD</name>
        <dbReference type="ChEBI" id="CHEBI:57692"/>
    </cofactor>
</comment>
<evidence type="ECO:0000256" key="4">
    <source>
        <dbReference type="ARBA" id="ARBA00022605"/>
    </source>
</evidence>
<evidence type="ECO:0000256" key="5">
    <source>
        <dbReference type="ARBA" id="ARBA00022630"/>
    </source>
</evidence>
<proteinExistence type="inferred from homology"/>
<keyword evidence="7 12" id="KW-0560">Oxidoreductase</keyword>
<sequence length="303" mass="32356">MASGTSFLAPRDLSGISIPDMLRSEGTSFSFEFFPPKNDESEQVLWEAIRHLEKKRPSFVSVTYGAGGSTRDRTVRVTRRIAEETTLLPMAHLTCVASSRAELRSVVGAYADAGIRNVMVLRGDPAGGLGSPWVAHPEGLDHADQLVSLVRALGGFTVGVAAFPDKHPESASLEQDADVLVAKQRAGADFAVTQMVFDVDNYLRLRDMVAARGGTLPIIPGLMPITSAKQITRMAELSGAALPVAVTSRLEAVGDDADAVREVGVEIATEHASRLMAEGAPGLHFYTMNRSTATLEVFANLGH</sequence>
<organism evidence="13 14">
    <name type="scientific">Arsenicicoccus bolidensis</name>
    <dbReference type="NCBI Taxonomy" id="229480"/>
    <lineage>
        <taxon>Bacteria</taxon>
        <taxon>Bacillati</taxon>
        <taxon>Actinomycetota</taxon>
        <taxon>Actinomycetes</taxon>
        <taxon>Micrococcales</taxon>
        <taxon>Intrasporangiaceae</taxon>
        <taxon>Arsenicicoccus</taxon>
    </lineage>
</organism>
<dbReference type="InterPro" id="IPR004620">
    <property type="entry name" value="MTHF_reductase_bac"/>
</dbReference>
<evidence type="ECO:0000256" key="9">
    <source>
        <dbReference type="ARBA" id="ARBA00023167"/>
    </source>
</evidence>
<protein>
    <recommendedName>
        <fullName evidence="12">Methylenetetrahydrofolate reductase</fullName>
        <ecNumber evidence="12">1.5.1.54</ecNumber>
    </recommendedName>
</protein>
<name>A0ABS9Q2D8_9MICO</name>
<dbReference type="CDD" id="cd00537">
    <property type="entry name" value="MTHFR"/>
    <property type="match status" value="1"/>
</dbReference>
<accession>A0ABS9Q2D8</accession>
<keyword evidence="5 12" id="KW-0285">Flavoprotein</keyword>
<dbReference type="NCBIfam" id="TIGR00676">
    <property type="entry name" value="fadh2"/>
    <property type="match status" value="1"/>
</dbReference>
<comment type="caution">
    <text evidence="13">The sequence shown here is derived from an EMBL/GenBank/DDBJ whole genome shotgun (WGS) entry which is preliminary data.</text>
</comment>
<dbReference type="RefSeq" id="WP_019287059.1">
    <property type="nucleotide sequence ID" value="NZ_DAMCTM010000009.1"/>
</dbReference>
<dbReference type="EMBL" id="JAKRCV010000010">
    <property type="protein sequence ID" value="MCG7321253.1"/>
    <property type="molecule type" value="Genomic_DNA"/>
</dbReference>
<dbReference type="PANTHER" id="PTHR45754">
    <property type="entry name" value="METHYLENETETRAHYDROFOLATE REDUCTASE"/>
    <property type="match status" value="1"/>
</dbReference>
<keyword evidence="4" id="KW-0028">Amino-acid biosynthesis</keyword>
<keyword evidence="14" id="KW-1185">Reference proteome</keyword>
<dbReference type="Pfam" id="PF02219">
    <property type="entry name" value="MTHFR"/>
    <property type="match status" value="1"/>
</dbReference>
<evidence type="ECO:0000313" key="13">
    <source>
        <dbReference type="EMBL" id="MCG7321253.1"/>
    </source>
</evidence>
<gene>
    <name evidence="13" type="primary">metF</name>
    <name evidence="13" type="ORF">MHL29_04985</name>
</gene>
<comment type="pathway">
    <text evidence="10">Amino-acid biosynthesis; L-methionine biosynthesis via de novo pathway.</text>
</comment>
<dbReference type="PANTHER" id="PTHR45754:SF3">
    <property type="entry name" value="METHYLENETETRAHYDROFOLATE REDUCTASE (NADPH)"/>
    <property type="match status" value="1"/>
</dbReference>
<evidence type="ECO:0000313" key="14">
    <source>
        <dbReference type="Proteomes" id="UP001521931"/>
    </source>
</evidence>
<reference evidence="13 14" key="1">
    <citation type="submission" date="2022-02" db="EMBL/GenBank/DDBJ databases">
        <title>Uncovering new skin microbiome diversity through culturing and metagenomics.</title>
        <authorList>
            <person name="Conlan S."/>
            <person name="Deming C."/>
            <person name="Nisc Comparative Sequencing Program N."/>
            <person name="Segre J.A."/>
        </authorList>
    </citation>
    <scope>NUCLEOTIDE SEQUENCE [LARGE SCALE GENOMIC DNA]</scope>
    <source>
        <strain evidence="13 14">ACRQZ</strain>
    </source>
</reference>
<evidence type="ECO:0000256" key="11">
    <source>
        <dbReference type="ARBA" id="ARBA00048628"/>
    </source>
</evidence>
<evidence type="ECO:0000256" key="3">
    <source>
        <dbReference type="ARBA" id="ARBA00006743"/>
    </source>
</evidence>
<keyword evidence="8" id="KW-0520">NAD</keyword>
<evidence type="ECO:0000256" key="8">
    <source>
        <dbReference type="ARBA" id="ARBA00023027"/>
    </source>
</evidence>
<dbReference type="InterPro" id="IPR003171">
    <property type="entry name" value="Mehydrof_redctse-like"/>
</dbReference>
<dbReference type="GO" id="GO:0004489">
    <property type="term" value="F:methylenetetrahydrofolate reductase [NAD(P)H] activity"/>
    <property type="evidence" value="ECO:0007669"/>
    <property type="project" value="UniProtKB-EC"/>
</dbReference>
<dbReference type="Gene3D" id="3.20.20.220">
    <property type="match status" value="1"/>
</dbReference>
<evidence type="ECO:0000256" key="1">
    <source>
        <dbReference type="ARBA" id="ARBA00001974"/>
    </source>
</evidence>
<evidence type="ECO:0000256" key="7">
    <source>
        <dbReference type="ARBA" id="ARBA00023002"/>
    </source>
</evidence>
<comment type="similarity">
    <text evidence="3 12">Belongs to the methylenetetrahydrofolate reductase family.</text>
</comment>